<sequence length="502" mass="56680">MTTRPDASVTSPVDPATKGITAKVKGAAVLLHMSKIDGRLDSLENGIQKLVDDNASESIARDLKELKNTVAAQEKLLRGLIRENTELKATVELLKERESESESSDSSEDEAEPGKEKELDAMEESLDAYSDVSFKELTRFTFNHKLGVAKLTPATALPWYPENTDKNTWPRITGTEDPVLRFRWDEQWENDDNFYSIRIIVAYMKRHGAHMVPAAKPALDKISDEDHQRRIVDKFHHLQKNLREAGILDSQNKRVVHRVGGEDDEDLGEVGGLPVKLEAQVKRTKAATLASRGKGKLEVRLRKRKNMPVGSKYRDPKYDAAFVAKLMSDDEDELDEAGNKTGKYVSHAPLYRSEELIGLFAAIDAEQDSEASNRYVRRVKGDIRDDPPKMSTKFTNKARRWMVDEAWLAKDENAKYDVESRIIESGKAWGDEEDPEVLAEQREKVKVEKKVMMDGKKRKLIQAADEKKGKKAKRGKKSEKGKGKETQVELMMGPGDDDLDFD</sequence>
<keyword evidence="3" id="KW-1185">Reference proteome</keyword>
<dbReference type="OrthoDB" id="3264915at2759"/>
<feature type="compositionally biased region" description="Basic and acidic residues" evidence="1">
    <location>
        <begin position="478"/>
        <end position="487"/>
    </location>
</feature>
<accession>A0A369K528</accession>
<evidence type="ECO:0000256" key="1">
    <source>
        <dbReference type="SAM" id="MobiDB-lite"/>
    </source>
</evidence>
<dbReference type="EMBL" id="LUEZ02000009">
    <property type="protein sequence ID" value="RDB29731.1"/>
    <property type="molecule type" value="Genomic_DNA"/>
</dbReference>
<organism evidence="2 3">
    <name type="scientific">Hypsizygus marmoreus</name>
    <name type="common">White beech mushroom</name>
    <name type="synonym">Agaricus marmoreus</name>
    <dbReference type="NCBI Taxonomy" id="39966"/>
    <lineage>
        <taxon>Eukaryota</taxon>
        <taxon>Fungi</taxon>
        <taxon>Dikarya</taxon>
        <taxon>Basidiomycota</taxon>
        <taxon>Agaricomycotina</taxon>
        <taxon>Agaricomycetes</taxon>
        <taxon>Agaricomycetidae</taxon>
        <taxon>Agaricales</taxon>
        <taxon>Tricholomatineae</taxon>
        <taxon>Lyophyllaceae</taxon>
        <taxon>Hypsizygus</taxon>
    </lineage>
</organism>
<feature type="region of interest" description="Disordered" evidence="1">
    <location>
        <begin position="456"/>
        <end position="502"/>
    </location>
</feature>
<gene>
    <name evidence="2" type="ORF">Hypma_014107</name>
</gene>
<comment type="caution">
    <text evidence="2">The sequence shown here is derived from an EMBL/GenBank/DDBJ whole genome shotgun (WGS) entry which is preliminary data.</text>
</comment>
<dbReference type="AlphaFoldDB" id="A0A369K528"/>
<reference evidence="2" key="1">
    <citation type="submission" date="2018-04" db="EMBL/GenBank/DDBJ databases">
        <title>Whole genome sequencing of Hypsizygus marmoreus.</title>
        <authorList>
            <person name="Choi I.-G."/>
            <person name="Min B."/>
            <person name="Kim J.-G."/>
            <person name="Kim S."/>
            <person name="Oh Y.-L."/>
            <person name="Kong W.-S."/>
            <person name="Park H."/>
            <person name="Jeong J."/>
            <person name="Song E.-S."/>
        </authorList>
    </citation>
    <scope>NUCLEOTIDE SEQUENCE [LARGE SCALE GENOMIC DNA]</scope>
    <source>
        <strain evidence="2">51987-8</strain>
    </source>
</reference>
<dbReference type="STRING" id="39966.A0A369K528"/>
<dbReference type="Proteomes" id="UP000076154">
    <property type="component" value="Unassembled WGS sequence"/>
</dbReference>
<protein>
    <submittedName>
        <fullName evidence="2">Uncharacterized protein</fullName>
    </submittedName>
</protein>
<proteinExistence type="predicted"/>
<feature type="region of interest" description="Disordered" evidence="1">
    <location>
        <begin position="95"/>
        <end position="118"/>
    </location>
</feature>
<evidence type="ECO:0000313" key="3">
    <source>
        <dbReference type="Proteomes" id="UP000076154"/>
    </source>
</evidence>
<evidence type="ECO:0000313" key="2">
    <source>
        <dbReference type="EMBL" id="RDB29731.1"/>
    </source>
</evidence>
<feature type="compositionally biased region" description="Acidic residues" evidence="1">
    <location>
        <begin position="101"/>
        <end position="111"/>
    </location>
</feature>
<name>A0A369K528_HYPMA</name>
<dbReference type="InParanoid" id="A0A369K528"/>